<dbReference type="AlphaFoldDB" id="A0A2Y9BES3"/>
<feature type="transmembrane region" description="Helical" evidence="12">
    <location>
        <begin position="12"/>
        <end position="31"/>
    </location>
</feature>
<dbReference type="InterPro" id="IPR003661">
    <property type="entry name" value="HisK_dim/P_dom"/>
</dbReference>
<dbReference type="CDD" id="cd00082">
    <property type="entry name" value="HisKA"/>
    <property type="match status" value="1"/>
</dbReference>
<keyword evidence="7 12" id="KW-0812">Transmembrane</keyword>
<dbReference type="EMBL" id="QGDL01000008">
    <property type="protein sequence ID" value="PWJ28647.1"/>
    <property type="molecule type" value="Genomic_DNA"/>
</dbReference>
<evidence type="ECO:0000256" key="11">
    <source>
        <dbReference type="ARBA" id="ARBA00023136"/>
    </source>
</evidence>
<dbReference type="GO" id="GO:0016036">
    <property type="term" value="P:cellular response to phosphate starvation"/>
    <property type="evidence" value="ECO:0007669"/>
    <property type="project" value="TreeGrafter"/>
</dbReference>
<proteinExistence type="predicted"/>
<dbReference type="InterPro" id="IPR005467">
    <property type="entry name" value="His_kinase_dom"/>
</dbReference>
<dbReference type="InterPro" id="IPR004358">
    <property type="entry name" value="Sig_transdc_His_kin-like_C"/>
</dbReference>
<dbReference type="Pfam" id="PF02518">
    <property type="entry name" value="HATPase_c"/>
    <property type="match status" value="1"/>
</dbReference>
<gene>
    <name evidence="14" type="ORF">A8806_108162</name>
</gene>
<keyword evidence="6" id="KW-0808">Transferase</keyword>
<dbReference type="InterPro" id="IPR036890">
    <property type="entry name" value="HATPase_C_sf"/>
</dbReference>
<accession>A0A2Y9BES3</accession>
<dbReference type="OrthoDB" id="9780487at2"/>
<evidence type="ECO:0000256" key="7">
    <source>
        <dbReference type="ARBA" id="ARBA00022692"/>
    </source>
</evidence>
<keyword evidence="11 12" id="KW-0472">Membrane</keyword>
<comment type="catalytic activity">
    <reaction evidence="1">
        <text>ATP + protein L-histidine = ADP + protein N-phospho-L-histidine.</text>
        <dbReference type="EC" id="2.7.13.3"/>
    </reaction>
</comment>
<keyword evidence="4" id="KW-1003">Cell membrane</keyword>
<evidence type="ECO:0000256" key="9">
    <source>
        <dbReference type="ARBA" id="ARBA00022989"/>
    </source>
</evidence>
<dbReference type="SUPFAM" id="SSF47384">
    <property type="entry name" value="Homodimeric domain of signal transducing histidine kinase"/>
    <property type="match status" value="1"/>
</dbReference>
<dbReference type="GO" id="GO:0000155">
    <property type="term" value="F:phosphorelay sensor kinase activity"/>
    <property type="evidence" value="ECO:0007669"/>
    <property type="project" value="InterPro"/>
</dbReference>
<dbReference type="GO" id="GO:0004721">
    <property type="term" value="F:phosphoprotein phosphatase activity"/>
    <property type="evidence" value="ECO:0007669"/>
    <property type="project" value="TreeGrafter"/>
</dbReference>
<keyword evidence="8 14" id="KW-0418">Kinase</keyword>
<dbReference type="InterPro" id="IPR050351">
    <property type="entry name" value="BphY/WalK/GraS-like"/>
</dbReference>
<keyword evidence="9 12" id="KW-1133">Transmembrane helix</keyword>
<dbReference type="SMART" id="SM00387">
    <property type="entry name" value="HATPase_c"/>
    <property type="match status" value="1"/>
</dbReference>
<evidence type="ECO:0000256" key="6">
    <source>
        <dbReference type="ARBA" id="ARBA00022679"/>
    </source>
</evidence>
<evidence type="ECO:0000256" key="8">
    <source>
        <dbReference type="ARBA" id="ARBA00022777"/>
    </source>
</evidence>
<name>A0A2Y9BES3_9FIRM</name>
<sequence length="339" mass="38972">MTLMNYLSEKLMLLFLNLFCSIALSIYFILLGNSFPSVLPVLFVWAFILAIVWGSGYYRQKKKAEQIFHQLDLLDQKYLICEMLEKPVTNEDKLYCHILRAACKSMLENVNHLKQSNRDYKEYIEEWIHEIKTPITAIDLICKNNPDSEERRIGKELSRIGDLVEQALYYARSEHVEKDYFIREFALFDAIGPALMQNRTLLLEEHIRLQVEETADTVCTDEKWLTYILSQILSNSIKYHKPTGAFIKISASRTKNSVSLIIEDNGQGIPPEDLPRIFEKGFTGSTRGNRKSTGMGLYLCRKLCLKLGLAIRADSVFGEGTTITINFPDSTYNRPGQDN</sequence>
<protein>
    <recommendedName>
        <fullName evidence="3">histidine kinase</fullName>
        <ecNumber evidence="3">2.7.13.3</ecNumber>
    </recommendedName>
</protein>
<keyword evidence="15" id="KW-1185">Reference proteome</keyword>
<evidence type="ECO:0000313" key="14">
    <source>
        <dbReference type="EMBL" id="PWJ28647.1"/>
    </source>
</evidence>
<evidence type="ECO:0000256" key="10">
    <source>
        <dbReference type="ARBA" id="ARBA00023012"/>
    </source>
</evidence>
<reference evidence="14 15" key="1">
    <citation type="submission" date="2018-05" db="EMBL/GenBank/DDBJ databases">
        <title>The Hungate 1000. A catalogue of reference genomes from the rumen microbiome.</title>
        <authorList>
            <person name="Kelly W."/>
        </authorList>
    </citation>
    <scope>NUCLEOTIDE SEQUENCE [LARGE SCALE GENOMIC DNA]</scope>
    <source>
        <strain evidence="14 15">NLAE-zl-C242</strain>
    </source>
</reference>
<dbReference type="SUPFAM" id="SSF55874">
    <property type="entry name" value="ATPase domain of HSP90 chaperone/DNA topoisomerase II/histidine kinase"/>
    <property type="match status" value="1"/>
</dbReference>
<evidence type="ECO:0000256" key="1">
    <source>
        <dbReference type="ARBA" id="ARBA00000085"/>
    </source>
</evidence>
<evidence type="ECO:0000256" key="2">
    <source>
        <dbReference type="ARBA" id="ARBA00004651"/>
    </source>
</evidence>
<comment type="subcellular location">
    <subcellularLocation>
        <location evidence="2">Cell membrane</location>
        <topology evidence="2">Multi-pass membrane protein</topology>
    </subcellularLocation>
</comment>
<dbReference type="EC" id="2.7.13.3" evidence="3"/>
<dbReference type="PANTHER" id="PTHR45453">
    <property type="entry name" value="PHOSPHATE REGULON SENSOR PROTEIN PHOR"/>
    <property type="match status" value="1"/>
</dbReference>
<dbReference type="RefSeq" id="WP_109731828.1">
    <property type="nucleotide sequence ID" value="NZ_BAAACK010000003.1"/>
</dbReference>
<evidence type="ECO:0000313" key="15">
    <source>
        <dbReference type="Proteomes" id="UP000245845"/>
    </source>
</evidence>
<feature type="transmembrane region" description="Helical" evidence="12">
    <location>
        <begin position="37"/>
        <end position="58"/>
    </location>
</feature>
<dbReference type="InterPro" id="IPR003594">
    <property type="entry name" value="HATPase_dom"/>
</dbReference>
<comment type="caution">
    <text evidence="14">The sequence shown here is derived from an EMBL/GenBank/DDBJ whole genome shotgun (WGS) entry which is preliminary data.</text>
</comment>
<evidence type="ECO:0000256" key="5">
    <source>
        <dbReference type="ARBA" id="ARBA00022553"/>
    </source>
</evidence>
<dbReference type="Gene3D" id="3.30.565.10">
    <property type="entry name" value="Histidine kinase-like ATPase, C-terminal domain"/>
    <property type="match status" value="1"/>
</dbReference>
<dbReference type="GO" id="GO:0005886">
    <property type="term" value="C:plasma membrane"/>
    <property type="evidence" value="ECO:0007669"/>
    <property type="project" value="UniProtKB-SubCell"/>
</dbReference>
<feature type="domain" description="Histidine kinase" evidence="13">
    <location>
        <begin position="126"/>
        <end position="331"/>
    </location>
</feature>
<keyword evidence="5" id="KW-0597">Phosphoprotein</keyword>
<organism evidence="14 15">
    <name type="scientific">Faecalicatena orotica</name>
    <dbReference type="NCBI Taxonomy" id="1544"/>
    <lineage>
        <taxon>Bacteria</taxon>
        <taxon>Bacillati</taxon>
        <taxon>Bacillota</taxon>
        <taxon>Clostridia</taxon>
        <taxon>Lachnospirales</taxon>
        <taxon>Lachnospiraceae</taxon>
        <taxon>Faecalicatena</taxon>
    </lineage>
</organism>
<evidence type="ECO:0000259" key="13">
    <source>
        <dbReference type="PROSITE" id="PS50109"/>
    </source>
</evidence>
<dbReference type="PROSITE" id="PS50109">
    <property type="entry name" value="HIS_KIN"/>
    <property type="match status" value="1"/>
</dbReference>
<keyword evidence="10" id="KW-0902">Two-component regulatory system</keyword>
<evidence type="ECO:0000256" key="12">
    <source>
        <dbReference type="SAM" id="Phobius"/>
    </source>
</evidence>
<dbReference type="PRINTS" id="PR00344">
    <property type="entry name" value="BCTRLSENSOR"/>
</dbReference>
<evidence type="ECO:0000256" key="3">
    <source>
        <dbReference type="ARBA" id="ARBA00012438"/>
    </source>
</evidence>
<dbReference type="Proteomes" id="UP000245845">
    <property type="component" value="Unassembled WGS sequence"/>
</dbReference>
<evidence type="ECO:0000256" key="4">
    <source>
        <dbReference type="ARBA" id="ARBA00022475"/>
    </source>
</evidence>
<dbReference type="PANTHER" id="PTHR45453:SF2">
    <property type="entry name" value="HISTIDINE KINASE"/>
    <property type="match status" value="1"/>
</dbReference>
<dbReference type="InterPro" id="IPR036097">
    <property type="entry name" value="HisK_dim/P_sf"/>
</dbReference>